<comment type="caution">
    <text evidence="1">The sequence shown here is derived from an EMBL/GenBank/DDBJ whole genome shotgun (WGS) entry which is preliminary data.</text>
</comment>
<reference evidence="1 2" key="1">
    <citation type="submission" date="2024-10" db="EMBL/GenBank/DDBJ databases">
        <authorList>
            <person name="Kim D."/>
        </authorList>
    </citation>
    <scope>NUCLEOTIDE SEQUENCE [LARGE SCALE GENOMIC DNA]</scope>
    <source>
        <strain evidence="1">BH-2024</strain>
    </source>
</reference>
<accession>A0ABD2IN71</accession>
<organism evidence="1 2">
    <name type="scientific">Heterodera trifolii</name>
    <dbReference type="NCBI Taxonomy" id="157864"/>
    <lineage>
        <taxon>Eukaryota</taxon>
        <taxon>Metazoa</taxon>
        <taxon>Ecdysozoa</taxon>
        <taxon>Nematoda</taxon>
        <taxon>Chromadorea</taxon>
        <taxon>Rhabditida</taxon>
        <taxon>Tylenchina</taxon>
        <taxon>Tylenchomorpha</taxon>
        <taxon>Tylenchoidea</taxon>
        <taxon>Heteroderidae</taxon>
        <taxon>Heteroderinae</taxon>
        <taxon>Heterodera</taxon>
    </lineage>
</organism>
<name>A0ABD2IN71_9BILA</name>
<sequence>MASLIFQWHYCEAAYDQEIFDTIQMINMCQFIHDHIAEEGEVENIAVITCGQEIEDARAQINERGIGAGPSEEVTPWRSMKGTFLRMVNANKFKRKQLDLYRKMMNSCVDGLVEKSEIRPDKKLVMQIDPRDLKEFDDLLKNGRAFIKRIVFKADYGIDVYFFIHLIEALLNPFTSANTIVEDIGISTPIIGIWDRDILVETLNEKYFDEMTYNPGEIPHWEVLYKMDDKIRAKMHFCQWAEHLNLGQKFRMWRYKKEDDPYYIHAGMSKLKSFISQDPAPKEICF</sequence>
<protein>
    <submittedName>
        <fullName evidence="1">Uncharacterized protein</fullName>
    </submittedName>
</protein>
<evidence type="ECO:0000313" key="2">
    <source>
        <dbReference type="Proteomes" id="UP001620626"/>
    </source>
</evidence>
<dbReference type="EMBL" id="JBICBT010001149">
    <property type="protein sequence ID" value="KAL3080736.1"/>
    <property type="molecule type" value="Genomic_DNA"/>
</dbReference>
<keyword evidence="2" id="KW-1185">Reference proteome</keyword>
<dbReference type="Proteomes" id="UP001620626">
    <property type="component" value="Unassembled WGS sequence"/>
</dbReference>
<dbReference type="AlphaFoldDB" id="A0ABD2IN71"/>
<proteinExistence type="predicted"/>
<gene>
    <name evidence="1" type="ORF">niasHT_034686</name>
</gene>
<evidence type="ECO:0000313" key="1">
    <source>
        <dbReference type="EMBL" id="KAL3080736.1"/>
    </source>
</evidence>